<dbReference type="EMBL" id="GEZM01077663">
    <property type="protein sequence ID" value="JAV63208.1"/>
    <property type="molecule type" value="Transcribed_RNA"/>
</dbReference>
<reference evidence="1" key="1">
    <citation type="journal article" date="2016" name="Sci. Rep.">
        <title>Molecular characterization of firefly nuptial gifts: a multi-omics approach sheds light on postcopulatory sexual selection.</title>
        <authorList>
            <person name="Al-Wathiqui N."/>
            <person name="Fallon T.R."/>
            <person name="South A."/>
            <person name="Weng J.K."/>
            <person name="Lewis S.M."/>
        </authorList>
    </citation>
    <scope>NUCLEOTIDE SEQUENCE</scope>
</reference>
<proteinExistence type="predicted"/>
<name>A0A1Y1KWG6_PHOPY</name>
<accession>A0A1Y1KWG6</accession>
<dbReference type="EMBL" id="GEZM01077664">
    <property type="protein sequence ID" value="JAV63207.1"/>
    <property type="molecule type" value="Transcribed_RNA"/>
</dbReference>
<protein>
    <submittedName>
        <fullName evidence="1">Uncharacterized protein</fullName>
    </submittedName>
</protein>
<dbReference type="AlphaFoldDB" id="A0A1Y1KWG6"/>
<evidence type="ECO:0000313" key="1">
    <source>
        <dbReference type="EMBL" id="JAV63207.1"/>
    </source>
</evidence>
<sequence>MDSTERVPMSFMSRLQEAQSRLSDAQACLDRLRIDFQAWLSGPPSIPSHDDSMPRISDGAKLKTHQFDECPHPDCSGATRTKFRQRKNLIRHYTSHIKLQDKCIYCQVSPEDGNRFISHLSSCKEKSTTIVSNEEIHKATRRRKVILQEARAAIDQHSRQAKGNIGKRQLNYAQLSPPNQLPAPEKLIVAARPSAHEYAHAEMASLDTQPALPSGSDAFLPHLDPQCVIGKPVQANPLRPVLAGYPIDLDRPFELFASLLASDRDLETNLPPLSSPNSSQPVNGHFTSLLPSQTAYYSSNSCHPTQPQYTS</sequence>
<organism evidence="1">
    <name type="scientific">Photinus pyralis</name>
    <name type="common">Common eastern firefly</name>
    <name type="synonym">Lampyris pyralis</name>
    <dbReference type="NCBI Taxonomy" id="7054"/>
    <lineage>
        <taxon>Eukaryota</taxon>
        <taxon>Metazoa</taxon>
        <taxon>Ecdysozoa</taxon>
        <taxon>Arthropoda</taxon>
        <taxon>Hexapoda</taxon>
        <taxon>Insecta</taxon>
        <taxon>Pterygota</taxon>
        <taxon>Neoptera</taxon>
        <taxon>Endopterygota</taxon>
        <taxon>Coleoptera</taxon>
        <taxon>Polyphaga</taxon>
        <taxon>Elateriformia</taxon>
        <taxon>Elateroidea</taxon>
        <taxon>Lampyridae</taxon>
        <taxon>Lampyrinae</taxon>
        <taxon>Photinus</taxon>
    </lineage>
</organism>